<protein>
    <submittedName>
        <fullName evidence="1">Uncharacterized protein</fullName>
    </submittedName>
</protein>
<keyword evidence="2" id="KW-1185">Reference proteome</keyword>
<organism evidence="1 2">
    <name type="scientific">Cyberlindnera jadinii (strain ATCC 18201 / CBS 1600 / BCRC 20928 / JCM 3617 / NBRC 0987 / NRRL Y-1542)</name>
    <name type="common">Torula yeast</name>
    <name type="synonym">Candida utilis</name>
    <dbReference type="NCBI Taxonomy" id="983966"/>
    <lineage>
        <taxon>Eukaryota</taxon>
        <taxon>Fungi</taxon>
        <taxon>Dikarya</taxon>
        <taxon>Ascomycota</taxon>
        <taxon>Saccharomycotina</taxon>
        <taxon>Saccharomycetes</taxon>
        <taxon>Phaffomycetales</taxon>
        <taxon>Phaffomycetaceae</taxon>
        <taxon>Cyberlindnera</taxon>
    </lineage>
</organism>
<gene>
    <name evidence="1" type="ORF">CYBJADRAFT_167204</name>
</gene>
<dbReference type="InterPro" id="IPR024645">
    <property type="entry name" value="Mitochondr_Som1"/>
</dbReference>
<proteinExistence type="predicted"/>
<evidence type="ECO:0000313" key="2">
    <source>
        <dbReference type="Proteomes" id="UP000094389"/>
    </source>
</evidence>
<dbReference type="OrthoDB" id="3983163at2759"/>
<dbReference type="Pfam" id="PF11093">
    <property type="entry name" value="Mitochondr_Som1"/>
    <property type="match status" value="1"/>
</dbReference>
<dbReference type="Proteomes" id="UP000094389">
    <property type="component" value="Unassembled WGS sequence"/>
</dbReference>
<accession>A0A1E4S4V5</accession>
<feature type="non-terminal residue" evidence="1">
    <location>
        <position position="88"/>
    </location>
</feature>
<dbReference type="AlphaFoldDB" id="A0A1E4S4V5"/>
<dbReference type="OMA" id="NECHFDG"/>
<dbReference type="GO" id="GO:0042720">
    <property type="term" value="C:mitochondrial inner membrane peptidase complex"/>
    <property type="evidence" value="ECO:0007669"/>
    <property type="project" value="InterPro"/>
</dbReference>
<name>A0A1E4S4V5_CYBJN</name>
<dbReference type="RefSeq" id="XP_020071606.1">
    <property type="nucleotide sequence ID" value="XM_020214811.1"/>
</dbReference>
<dbReference type="GeneID" id="30989207"/>
<dbReference type="EMBL" id="KV453928">
    <property type="protein sequence ID" value="ODV74567.1"/>
    <property type="molecule type" value="Genomic_DNA"/>
</dbReference>
<sequence>MAPPTPVLSREDVARMYKPPSDLSGCIYKSITQNNCSFEGGLVQCVPFKRVFRDCPVGSKGKRQVVEITDESTNDVFGQFKVFMRIID</sequence>
<reference evidence="1 2" key="1">
    <citation type="journal article" date="2016" name="Proc. Natl. Acad. Sci. U.S.A.">
        <title>Comparative genomics of biotechnologically important yeasts.</title>
        <authorList>
            <person name="Riley R."/>
            <person name="Haridas S."/>
            <person name="Wolfe K.H."/>
            <person name="Lopes M.R."/>
            <person name="Hittinger C.T."/>
            <person name="Goeker M."/>
            <person name="Salamov A.A."/>
            <person name="Wisecaver J.H."/>
            <person name="Long T.M."/>
            <person name="Calvey C.H."/>
            <person name="Aerts A.L."/>
            <person name="Barry K.W."/>
            <person name="Choi C."/>
            <person name="Clum A."/>
            <person name="Coughlan A.Y."/>
            <person name="Deshpande S."/>
            <person name="Douglass A.P."/>
            <person name="Hanson S.J."/>
            <person name="Klenk H.-P."/>
            <person name="LaButti K.M."/>
            <person name="Lapidus A."/>
            <person name="Lindquist E.A."/>
            <person name="Lipzen A.M."/>
            <person name="Meier-Kolthoff J.P."/>
            <person name="Ohm R.A."/>
            <person name="Otillar R.P."/>
            <person name="Pangilinan J.L."/>
            <person name="Peng Y."/>
            <person name="Rokas A."/>
            <person name="Rosa C.A."/>
            <person name="Scheuner C."/>
            <person name="Sibirny A.A."/>
            <person name="Slot J.C."/>
            <person name="Stielow J.B."/>
            <person name="Sun H."/>
            <person name="Kurtzman C.P."/>
            <person name="Blackwell M."/>
            <person name="Grigoriev I.V."/>
            <person name="Jeffries T.W."/>
        </authorList>
    </citation>
    <scope>NUCLEOTIDE SEQUENCE [LARGE SCALE GENOMIC DNA]</scope>
    <source>
        <strain evidence="2">ATCC 18201 / CBS 1600 / BCRC 20928 / JCM 3617 / NBRC 0987 / NRRL Y-1542</strain>
    </source>
</reference>
<evidence type="ECO:0000313" key="1">
    <source>
        <dbReference type="EMBL" id="ODV74567.1"/>
    </source>
</evidence>